<reference evidence="2" key="1">
    <citation type="journal article" date="2020" name="Stud. Mycol.">
        <title>101 Dothideomycetes genomes: a test case for predicting lifestyles and emergence of pathogens.</title>
        <authorList>
            <person name="Haridas S."/>
            <person name="Albert R."/>
            <person name="Binder M."/>
            <person name="Bloem J."/>
            <person name="Labutti K."/>
            <person name="Salamov A."/>
            <person name="Andreopoulos B."/>
            <person name="Baker S."/>
            <person name="Barry K."/>
            <person name="Bills G."/>
            <person name="Bluhm B."/>
            <person name="Cannon C."/>
            <person name="Castanera R."/>
            <person name="Culley D."/>
            <person name="Daum C."/>
            <person name="Ezra D."/>
            <person name="Gonzalez J."/>
            <person name="Henrissat B."/>
            <person name="Kuo A."/>
            <person name="Liang C."/>
            <person name="Lipzen A."/>
            <person name="Lutzoni F."/>
            <person name="Magnuson J."/>
            <person name="Mondo S."/>
            <person name="Nolan M."/>
            <person name="Ohm R."/>
            <person name="Pangilinan J."/>
            <person name="Park H.-J."/>
            <person name="Ramirez L."/>
            <person name="Alfaro M."/>
            <person name="Sun H."/>
            <person name="Tritt A."/>
            <person name="Yoshinaga Y."/>
            <person name="Zwiers L.-H."/>
            <person name="Turgeon B."/>
            <person name="Goodwin S."/>
            <person name="Spatafora J."/>
            <person name="Crous P."/>
            <person name="Grigoriev I."/>
        </authorList>
    </citation>
    <scope>NUCLEOTIDE SEQUENCE</scope>
    <source>
        <strain evidence="2">CBS 125425</strain>
    </source>
</reference>
<feature type="compositionally biased region" description="Polar residues" evidence="1">
    <location>
        <begin position="447"/>
        <end position="461"/>
    </location>
</feature>
<feature type="compositionally biased region" description="Polar residues" evidence="1">
    <location>
        <begin position="481"/>
        <end position="490"/>
    </location>
</feature>
<dbReference type="Proteomes" id="UP000799444">
    <property type="component" value="Unassembled WGS sequence"/>
</dbReference>
<evidence type="ECO:0000256" key="1">
    <source>
        <dbReference type="SAM" id="MobiDB-lite"/>
    </source>
</evidence>
<sequence>MSRPQPGTVYIFGDAAPTKNLDFPAGKATNITAAEVLAFMPNWLKCRDLCFRLVAGGMTCRLASDCIAHFRAVPKTPAANSILKMMSGPMRDEGFTGWTVGSNEDWLPTNWDEERISVKGYQTPIRLHPERTRHASNAGVDQQQSIAFSRLADEVVNFPQGADALDLTACVLYAQAHPDEELMFPDNFADLVTRLGGPKPVTQANQDEPSFLRWAEHFASINGSAFTPKDLRSFKTAAKKRRTNRANLNLPNGKSLGPPPRAWPVRPLIIDTSFVADDAHWSTDASHVPQQNLQALVDLSNMEGTGPPPNEGPICPLAMVAGYDLVHFMMTGELNKLPQDTAPTTLTAPSGSAGSGSVASTAPILTAAPSGLSGVAANPGSAYLTGTAPSASIAPTTASASSRPKGPPAGSSRTLLADTNYIAELDDEVDEYLRPSDSPPRAAGLRGSSQTAASPFSTTPSVGRAAPGAMDHPVLPASRGSLLSATSAPRVSNAPEIRSAAPGSMAPGRMGPPAWPASRGPGSSSAPAPRVPTSSPASVTPGTSFSAYSSMGPYTSSASQARPVTLVSSSSSAAPGTTPTASSFEGPHTSSSSSAAPGTTPTASSFEGPNTSSSASPARPAISGYSSFSALAQNSTNKRKRSSDDESHEHRSQETKKMKSTERAFPAWWYQTD</sequence>
<feature type="compositionally biased region" description="Polar residues" evidence="1">
    <location>
        <begin position="532"/>
        <end position="541"/>
    </location>
</feature>
<keyword evidence="3" id="KW-1185">Reference proteome</keyword>
<dbReference type="AlphaFoldDB" id="A0A9P4QPK9"/>
<protein>
    <submittedName>
        <fullName evidence="2">Uncharacterized protein</fullName>
    </submittedName>
</protein>
<feature type="region of interest" description="Disordered" evidence="1">
    <location>
        <begin position="432"/>
        <end position="541"/>
    </location>
</feature>
<evidence type="ECO:0000313" key="2">
    <source>
        <dbReference type="EMBL" id="KAF2731327.1"/>
    </source>
</evidence>
<accession>A0A9P4QPK9</accession>
<feature type="compositionally biased region" description="Low complexity" evidence="1">
    <location>
        <begin position="391"/>
        <end position="404"/>
    </location>
</feature>
<feature type="region of interest" description="Disordered" evidence="1">
    <location>
        <begin position="567"/>
        <end position="673"/>
    </location>
</feature>
<organism evidence="2 3">
    <name type="scientific">Polyplosphaeria fusca</name>
    <dbReference type="NCBI Taxonomy" id="682080"/>
    <lineage>
        <taxon>Eukaryota</taxon>
        <taxon>Fungi</taxon>
        <taxon>Dikarya</taxon>
        <taxon>Ascomycota</taxon>
        <taxon>Pezizomycotina</taxon>
        <taxon>Dothideomycetes</taxon>
        <taxon>Pleosporomycetidae</taxon>
        <taxon>Pleosporales</taxon>
        <taxon>Tetraplosphaeriaceae</taxon>
        <taxon>Polyplosphaeria</taxon>
    </lineage>
</organism>
<comment type="caution">
    <text evidence="2">The sequence shown here is derived from an EMBL/GenBank/DDBJ whole genome shotgun (WGS) entry which is preliminary data.</text>
</comment>
<evidence type="ECO:0000313" key="3">
    <source>
        <dbReference type="Proteomes" id="UP000799444"/>
    </source>
</evidence>
<feature type="compositionally biased region" description="Low complexity" evidence="1">
    <location>
        <begin position="516"/>
        <end position="528"/>
    </location>
</feature>
<gene>
    <name evidence="2" type="ORF">EJ04DRAFT_526243</name>
</gene>
<dbReference type="OrthoDB" id="3675232at2759"/>
<feature type="compositionally biased region" description="Low complexity" evidence="1">
    <location>
        <begin position="568"/>
        <end position="623"/>
    </location>
</feature>
<feature type="compositionally biased region" description="Polar residues" evidence="1">
    <location>
        <begin position="624"/>
        <end position="636"/>
    </location>
</feature>
<feature type="compositionally biased region" description="Basic and acidic residues" evidence="1">
    <location>
        <begin position="642"/>
        <end position="662"/>
    </location>
</feature>
<proteinExistence type="predicted"/>
<dbReference type="EMBL" id="ML996198">
    <property type="protein sequence ID" value="KAF2731327.1"/>
    <property type="molecule type" value="Genomic_DNA"/>
</dbReference>
<feature type="region of interest" description="Disordered" evidence="1">
    <location>
        <begin position="391"/>
        <end position="416"/>
    </location>
</feature>
<name>A0A9P4QPK9_9PLEO</name>